<accession>A0A9P7V5U6</accession>
<dbReference type="OrthoDB" id="376826at2759"/>
<organism evidence="2 3">
    <name type="scientific">Scheffersomyces spartinae</name>
    <dbReference type="NCBI Taxonomy" id="45513"/>
    <lineage>
        <taxon>Eukaryota</taxon>
        <taxon>Fungi</taxon>
        <taxon>Dikarya</taxon>
        <taxon>Ascomycota</taxon>
        <taxon>Saccharomycotina</taxon>
        <taxon>Pichiomycetes</taxon>
        <taxon>Debaryomycetaceae</taxon>
        <taxon>Scheffersomyces</taxon>
    </lineage>
</organism>
<reference evidence="2" key="1">
    <citation type="submission" date="2021-03" db="EMBL/GenBank/DDBJ databases">
        <authorList>
            <person name="Palmer J.M."/>
        </authorList>
    </citation>
    <scope>NUCLEOTIDE SEQUENCE</scope>
    <source>
        <strain evidence="2">ARV_011</strain>
    </source>
</reference>
<dbReference type="Proteomes" id="UP000790833">
    <property type="component" value="Unassembled WGS sequence"/>
</dbReference>
<gene>
    <name evidence="2" type="ORF">KQ657_002702</name>
</gene>
<keyword evidence="3" id="KW-1185">Reference proteome</keyword>
<dbReference type="RefSeq" id="XP_043047465.1">
    <property type="nucleotide sequence ID" value="XM_043193456.1"/>
</dbReference>
<feature type="compositionally biased region" description="Low complexity" evidence="1">
    <location>
        <begin position="225"/>
        <end position="239"/>
    </location>
</feature>
<dbReference type="EMBL" id="JAHMUF010000022">
    <property type="protein sequence ID" value="KAG7191913.1"/>
    <property type="molecule type" value="Genomic_DNA"/>
</dbReference>
<feature type="region of interest" description="Disordered" evidence="1">
    <location>
        <begin position="215"/>
        <end position="239"/>
    </location>
</feature>
<evidence type="ECO:0000313" key="3">
    <source>
        <dbReference type="Proteomes" id="UP000790833"/>
    </source>
</evidence>
<evidence type="ECO:0000256" key="1">
    <source>
        <dbReference type="SAM" id="MobiDB-lite"/>
    </source>
</evidence>
<dbReference type="Pfam" id="PF17316">
    <property type="entry name" value="Perilipin_2"/>
    <property type="match status" value="1"/>
</dbReference>
<dbReference type="AlphaFoldDB" id="A0A9P7V5U6"/>
<comment type="caution">
    <text evidence="2">The sequence shown here is derived from an EMBL/GenBank/DDBJ whole genome shotgun (WGS) entry which is preliminary data.</text>
</comment>
<name>A0A9P7V5U6_9ASCO</name>
<proteinExistence type="predicted"/>
<dbReference type="GeneID" id="66116076"/>
<sequence>MSEQQTATLPEPKSGPKIVPKTPPSSSLKLLAHLKQYPLISQTRDMVLQIPFTKTALETISPSLKAVSETQPFKIVLDKSDLAADSMLYTLDKSFPRLKHFAMNDFIDPISRPINGTAERLNSEVKHAKEQIDQNILTPTAKAAFTAKESFSALVIDNQGKGIISSQADPIIGPVNDKLEELVQAHLPDTKKVSKRHSSELSRSMRLIKNVLTRTKAQPEATSPVAVTTTEAGTAAVPN</sequence>
<feature type="region of interest" description="Disordered" evidence="1">
    <location>
        <begin position="1"/>
        <end position="23"/>
    </location>
</feature>
<protein>
    <submittedName>
        <fullName evidence="2">Uncharacterized protein</fullName>
    </submittedName>
</protein>
<evidence type="ECO:0000313" key="2">
    <source>
        <dbReference type="EMBL" id="KAG7191913.1"/>
    </source>
</evidence>